<sequence length="396" mass="42984">MEPTESAWHRSVAELLHRGHLVEVSSLVDFVNEICASLHVEVTVYLVDREQESLRALPQAGRARPEPQGIDATVAGRAFALLQPLSPPGQPDRLWVPMLDGADRIGVVEFQLPPGRSGEDLETREYAATFTSAISYLVVAKASYGDTIRRARRSRPMSTAGELLWRALPPLTFATPGLSLAAALEPAYEVGGDAFDYAVDHGVLRTGIFDAVGHGLDAVLTSTLTLGATRAARAAGLDLRAQAQAADEALTSQFEGPRYTTAILAELDKETGVVRYLNAGHPPAVLVRRGRAVAALDATRRTPLGVAGESKVSEHELQPGDRLLCYTDGITEARDDEGEFFGFERLLDLVERHGAAALPAQETLRRLIRAVMDYQHQQLQDDATLMIVEWNPEPTA</sequence>
<proteinExistence type="predicted"/>
<protein>
    <submittedName>
        <fullName evidence="3">Serine/threonine-protein phosphatase</fullName>
    </submittedName>
</protein>
<dbReference type="Pfam" id="PF07228">
    <property type="entry name" value="SpoIIE"/>
    <property type="match status" value="1"/>
</dbReference>
<evidence type="ECO:0000313" key="4">
    <source>
        <dbReference type="Proteomes" id="UP000662857"/>
    </source>
</evidence>
<dbReference type="Proteomes" id="UP000662857">
    <property type="component" value="Chromosome"/>
</dbReference>
<dbReference type="InterPro" id="IPR001932">
    <property type="entry name" value="PPM-type_phosphatase-like_dom"/>
</dbReference>
<name>A0A895YM10_9ACTN</name>
<evidence type="ECO:0000259" key="2">
    <source>
        <dbReference type="PROSITE" id="PS51746"/>
    </source>
</evidence>
<dbReference type="KEGG" id="nhy:JQS43_01835"/>
<keyword evidence="4" id="KW-1185">Reference proteome</keyword>
<dbReference type="SMART" id="SM00331">
    <property type="entry name" value="PP2C_SIG"/>
    <property type="match status" value="1"/>
</dbReference>
<dbReference type="AlphaFoldDB" id="A0A895YM10"/>
<organism evidence="3 4">
    <name type="scientific">Natronosporangium hydrolyticum</name>
    <dbReference type="NCBI Taxonomy" id="2811111"/>
    <lineage>
        <taxon>Bacteria</taxon>
        <taxon>Bacillati</taxon>
        <taxon>Actinomycetota</taxon>
        <taxon>Actinomycetes</taxon>
        <taxon>Micromonosporales</taxon>
        <taxon>Micromonosporaceae</taxon>
        <taxon>Natronosporangium</taxon>
    </lineage>
</organism>
<dbReference type="InterPro" id="IPR036457">
    <property type="entry name" value="PPM-type-like_dom_sf"/>
</dbReference>
<evidence type="ECO:0000313" key="3">
    <source>
        <dbReference type="EMBL" id="QSB15140.1"/>
    </source>
</evidence>
<accession>A0A895YM10</accession>
<gene>
    <name evidence="3" type="ORF">JQS43_01835</name>
</gene>
<dbReference type="PANTHER" id="PTHR43156:SF2">
    <property type="entry name" value="STAGE II SPORULATION PROTEIN E"/>
    <property type="match status" value="1"/>
</dbReference>
<dbReference type="SUPFAM" id="SSF81606">
    <property type="entry name" value="PP2C-like"/>
    <property type="match status" value="1"/>
</dbReference>
<feature type="domain" description="PPM-type phosphatase" evidence="2">
    <location>
        <begin position="177"/>
        <end position="390"/>
    </location>
</feature>
<dbReference type="RefSeq" id="WP_239677313.1">
    <property type="nucleotide sequence ID" value="NZ_CP070499.1"/>
</dbReference>
<dbReference type="PANTHER" id="PTHR43156">
    <property type="entry name" value="STAGE II SPORULATION PROTEIN E-RELATED"/>
    <property type="match status" value="1"/>
</dbReference>
<evidence type="ECO:0000256" key="1">
    <source>
        <dbReference type="ARBA" id="ARBA00022801"/>
    </source>
</evidence>
<reference evidence="3" key="1">
    <citation type="submission" date="2021-02" db="EMBL/GenBank/DDBJ databases">
        <title>Natrosporangium hydrolyticum gen. nov., sp. nov, a haloalkaliphilic actinobacterium from a soda solonchak soil.</title>
        <authorList>
            <person name="Sorokin D.Y."/>
            <person name="Khijniak T.V."/>
            <person name="Zakharycheva A.P."/>
            <person name="Boueva O.V."/>
            <person name="Ariskina E.V."/>
            <person name="Hahnke R.L."/>
            <person name="Bunk B."/>
            <person name="Sproer C."/>
            <person name="Schumann P."/>
            <person name="Evtushenko L.I."/>
            <person name="Kublanov I.V."/>
        </authorList>
    </citation>
    <scope>NUCLEOTIDE SEQUENCE</scope>
    <source>
        <strain evidence="3">DSM 106523</strain>
    </source>
</reference>
<dbReference type="EMBL" id="CP070499">
    <property type="protein sequence ID" value="QSB15140.1"/>
    <property type="molecule type" value="Genomic_DNA"/>
</dbReference>
<dbReference type="PROSITE" id="PS51746">
    <property type="entry name" value="PPM_2"/>
    <property type="match status" value="1"/>
</dbReference>
<keyword evidence="1" id="KW-0378">Hydrolase</keyword>
<dbReference type="InterPro" id="IPR052016">
    <property type="entry name" value="Bact_Sigma-Reg"/>
</dbReference>
<dbReference type="Gene3D" id="3.60.40.10">
    <property type="entry name" value="PPM-type phosphatase domain"/>
    <property type="match status" value="1"/>
</dbReference>
<dbReference type="GO" id="GO:0016791">
    <property type="term" value="F:phosphatase activity"/>
    <property type="evidence" value="ECO:0007669"/>
    <property type="project" value="TreeGrafter"/>
</dbReference>